<dbReference type="InterPro" id="IPR017850">
    <property type="entry name" value="Alkaline_phosphatase_core_sf"/>
</dbReference>
<dbReference type="EMBL" id="JBHUJB010000073">
    <property type="protein sequence ID" value="MFD2160206.1"/>
    <property type="molecule type" value="Genomic_DNA"/>
</dbReference>
<dbReference type="Pfam" id="PF00884">
    <property type="entry name" value="Sulfatase"/>
    <property type="match status" value="1"/>
</dbReference>
<reference evidence="9" key="1">
    <citation type="journal article" date="2019" name="Int. J. Syst. Evol. Microbiol.">
        <title>The Global Catalogue of Microorganisms (GCM) 10K type strain sequencing project: providing services to taxonomists for standard genome sequencing and annotation.</title>
        <authorList>
            <consortium name="The Broad Institute Genomics Platform"/>
            <consortium name="The Broad Institute Genome Sequencing Center for Infectious Disease"/>
            <person name="Wu L."/>
            <person name="Ma J."/>
        </authorList>
    </citation>
    <scope>NUCLEOTIDE SEQUENCE [LARGE SCALE GENOMIC DNA]</scope>
    <source>
        <strain evidence="9">CCUG 57942</strain>
    </source>
</reference>
<evidence type="ECO:0000256" key="4">
    <source>
        <dbReference type="ARBA" id="ARBA00022837"/>
    </source>
</evidence>
<comment type="similarity">
    <text evidence="1">Belongs to the sulfatase family.</text>
</comment>
<feature type="chain" id="PRO_5045379690" evidence="6">
    <location>
        <begin position="22"/>
        <end position="603"/>
    </location>
</feature>
<keyword evidence="4" id="KW-0106">Calcium</keyword>
<dbReference type="EC" id="3.1.6.-" evidence="8"/>
<dbReference type="InterPro" id="IPR024607">
    <property type="entry name" value="Sulfatase_CS"/>
</dbReference>
<dbReference type="Gene3D" id="3.30.1120.10">
    <property type="match status" value="1"/>
</dbReference>
<name>A0ABW4ZEB7_9BACT</name>
<dbReference type="InterPro" id="IPR050738">
    <property type="entry name" value="Sulfatase"/>
</dbReference>
<evidence type="ECO:0000256" key="3">
    <source>
        <dbReference type="ARBA" id="ARBA00022801"/>
    </source>
</evidence>
<gene>
    <name evidence="8" type="ORF">ACFSW8_14985</name>
</gene>
<dbReference type="CDD" id="cd16025">
    <property type="entry name" value="PAS_like"/>
    <property type="match status" value="1"/>
</dbReference>
<dbReference type="SUPFAM" id="SSF53649">
    <property type="entry name" value="Alkaline phosphatase-like"/>
    <property type="match status" value="1"/>
</dbReference>
<keyword evidence="2" id="KW-0479">Metal-binding</keyword>
<evidence type="ECO:0000256" key="1">
    <source>
        <dbReference type="ARBA" id="ARBA00008779"/>
    </source>
</evidence>
<organism evidence="8 9">
    <name type="scientific">Rubritalea tangerina</name>
    <dbReference type="NCBI Taxonomy" id="430798"/>
    <lineage>
        <taxon>Bacteria</taxon>
        <taxon>Pseudomonadati</taxon>
        <taxon>Verrucomicrobiota</taxon>
        <taxon>Verrucomicrobiia</taxon>
        <taxon>Verrucomicrobiales</taxon>
        <taxon>Rubritaleaceae</taxon>
        <taxon>Rubritalea</taxon>
    </lineage>
</organism>
<dbReference type="GO" id="GO:0016787">
    <property type="term" value="F:hydrolase activity"/>
    <property type="evidence" value="ECO:0007669"/>
    <property type="project" value="UniProtKB-KW"/>
</dbReference>
<keyword evidence="9" id="KW-1185">Reference proteome</keyword>
<keyword evidence="6" id="KW-0732">Signal</keyword>
<proteinExistence type="inferred from homology"/>
<feature type="region of interest" description="Disordered" evidence="5">
    <location>
        <begin position="565"/>
        <end position="603"/>
    </location>
</feature>
<dbReference type="RefSeq" id="WP_377086935.1">
    <property type="nucleotide sequence ID" value="NZ_JBHSJL010000014.1"/>
</dbReference>
<keyword evidence="3 8" id="KW-0378">Hydrolase</keyword>
<comment type="caution">
    <text evidence="8">The sequence shown here is derived from an EMBL/GenBank/DDBJ whole genome shotgun (WGS) entry which is preliminary data.</text>
</comment>
<dbReference type="PANTHER" id="PTHR42693:SF53">
    <property type="entry name" value="ENDO-4-O-SULFATASE"/>
    <property type="match status" value="1"/>
</dbReference>
<dbReference type="Gene3D" id="3.40.720.10">
    <property type="entry name" value="Alkaline Phosphatase, subunit A"/>
    <property type="match status" value="1"/>
</dbReference>
<dbReference type="Proteomes" id="UP001597389">
    <property type="component" value="Unassembled WGS sequence"/>
</dbReference>
<feature type="domain" description="Sulfatase N-terminal" evidence="7">
    <location>
        <begin position="27"/>
        <end position="442"/>
    </location>
</feature>
<evidence type="ECO:0000313" key="8">
    <source>
        <dbReference type="EMBL" id="MFD2160206.1"/>
    </source>
</evidence>
<evidence type="ECO:0000313" key="9">
    <source>
        <dbReference type="Proteomes" id="UP001597389"/>
    </source>
</evidence>
<dbReference type="PROSITE" id="PS00149">
    <property type="entry name" value="SULFATASE_2"/>
    <property type="match status" value="1"/>
</dbReference>
<feature type="signal peptide" evidence="6">
    <location>
        <begin position="1"/>
        <end position="21"/>
    </location>
</feature>
<dbReference type="PANTHER" id="PTHR42693">
    <property type="entry name" value="ARYLSULFATASE FAMILY MEMBER"/>
    <property type="match status" value="1"/>
</dbReference>
<evidence type="ECO:0000256" key="6">
    <source>
        <dbReference type="SAM" id="SignalP"/>
    </source>
</evidence>
<dbReference type="InterPro" id="IPR000917">
    <property type="entry name" value="Sulfatase_N"/>
</dbReference>
<evidence type="ECO:0000256" key="5">
    <source>
        <dbReference type="SAM" id="MobiDB-lite"/>
    </source>
</evidence>
<sequence length="603" mass="67104">MKPNIIFSLALSCFLAIPLHANSEQKPNIILIMLDDMGYSDLGCYGGEIETPNIDKLAANGTRFSQFYNAGRCCPTRASMLTGLYPHRSGVGHMASRDYGFKGYIGELRQETPTVAENLKAAGYDTWMAGKWHLSINFNHSGPKYNWPKQRGFDEFYGTLIAAGSQWDPITLTHGNDAAGPVPADQDYYYTEALTNKALTWMQNQKEKDTPFFLYMAYTAPHWPLHARQEVIEKYKKRYLAGYEAIRSARIKRLHSEGLLPNSATLTPPHPDITPWKDEPNREWQASRMAAYAAMIDQVDTSVGKLIEQLKADGELENTLILVLSDNGSSSLEHPNGKIGSTGAPWTTMRYVPVHTRDKRVVISGDVVGVEPGPEDTYGGCGVAWANVNNTPFRLFKRYAHEGGVCTPMIVHWPKQLPNKNAIVHTPAHVIDFLPTILDAAGTKHLSSRAGKPSLSLDGLSLLPLLKHQTPLPQRVIGFEHAGNKGLRSGDWKIVAENGKDWELYNLHNDRTEAQNLAQSHPEKLRELSTLYSQWASNNWVEDWKTVSASLHGKQAGAVVLPDAKNPLRRNPKETADSVKAINQERAKRGIPLLDDNSKPTNK</sequence>
<evidence type="ECO:0000259" key="7">
    <source>
        <dbReference type="Pfam" id="PF00884"/>
    </source>
</evidence>
<feature type="compositionally biased region" description="Basic and acidic residues" evidence="5">
    <location>
        <begin position="571"/>
        <end position="588"/>
    </location>
</feature>
<protein>
    <submittedName>
        <fullName evidence="8">Arylsulfatase</fullName>
        <ecNumber evidence="8">3.1.6.-</ecNumber>
    </submittedName>
</protein>
<accession>A0ABW4ZEB7</accession>
<evidence type="ECO:0000256" key="2">
    <source>
        <dbReference type="ARBA" id="ARBA00022723"/>
    </source>
</evidence>